<evidence type="ECO:0000256" key="6">
    <source>
        <dbReference type="ARBA" id="ARBA00023128"/>
    </source>
</evidence>
<dbReference type="Proteomes" id="UP000007148">
    <property type="component" value="Unassembled WGS sequence"/>
</dbReference>
<dbReference type="HOGENOM" id="CLU_007321_1_1_1"/>
<keyword evidence="5" id="KW-0256">Endoplasmic reticulum</keyword>
<dbReference type="GO" id="GO:0005783">
    <property type="term" value="C:endoplasmic reticulum"/>
    <property type="evidence" value="ECO:0007669"/>
    <property type="project" value="UniProtKB-SubCell"/>
</dbReference>
<evidence type="ECO:0000256" key="2">
    <source>
        <dbReference type="ARBA" id="ARBA00004240"/>
    </source>
</evidence>
<evidence type="ECO:0000256" key="3">
    <source>
        <dbReference type="ARBA" id="ARBA00004514"/>
    </source>
</evidence>
<accession>G4U2Z4</accession>
<dbReference type="eggNOG" id="KOG4500">
    <property type="taxonomic scope" value="Eukaryota"/>
</dbReference>
<dbReference type="PANTHER" id="PTHR10957">
    <property type="entry name" value="RAP1 GTPASE-GDP DISSOCIATION STIMULATOR 1"/>
    <property type="match status" value="1"/>
</dbReference>
<dbReference type="SMART" id="SM00185">
    <property type="entry name" value="ARM"/>
    <property type="match status" value="4"/>
</dbReference>
<feature type="repeat" description="ARM" evidence="7">
    <location>
        <begin position="415"/>
        <end position="458"/>
    </location>
</feature>
<evidence type="ECO:0000256" key="4">
    <source>
        <dbReference type="ARBA" id="ARBA00022490"/>
    </source>
</evidence>
<dbReference type="Gene3D" id="1.25.10.10">
    <property type="entry name" value="Leucine-rich Repeat Variant"/>
    <property type="match status" value="3"/>
</dbReference>
<dbReference type="OrthoDB" id="26149at2759"/>
<dbReference type="GO" id="GO:0005739">
    <property type="term" value="C:mitochondrion"/>
    <property type="evidence" value="ECO:0007669"/>
    <property type="project" value="UniProtKB-SubCell"/>
</dbReference>
<evidence type="ECO:0000313" key="9">
    <source>
        <dbReference type="Proteomes" id="UP000007148"/>
    </source>
</evidence>
<evidence type="ECO:0000256" key="5">
    <source>
        <dbReference type="ARBA" id="ARBA00022824"/>
    </source>
</evidence>
<evidence type="ECO:0000256" key="7">
    <source>
        <dbReference type="PROSITE-ProRule" id="PRU00259"/>
    </source>
</evidence>
<comment type="caution">
    <text evidence="8">The sequence shown here is derived from an EMBL/GenBank/DDBJ whole genome shotgun (WGS) entry which is preliminary data.</text>
</comment>
<dbReference type="GO" id="GO:0005085">
    <property type="term" value="F:guanyl-nucleotide exchange factor activity"/>
    <property type="evidence" value="ECO:0007669"/>
    <property type="project" value="InterPro"/>
</dbReference>
<comment type="subcellular location">
    <subcellularLocation>
        <location evidence="3">Cytoplasm</location>
        <location evidence="3">Cytosol</location>
    </subcellularLocation>
    <subcellularLocation>
        <location evidence="2">Endoplasmic reticulum</location>
    </subcellularLocation>
    <subcellularLocation>
        <location evidence="1">Mitochondrion</location>
    </subcellularLocation>
</comment>
<dbReference type="GO" id="GO:0005829">
    <property type="term" value="C:cytosol"/>
    <property type="evidence" value="ECO:0007669"/>
    <property type="project" value="UniProtKB-SubCell"/>
</dbReference>
<proteinExistence type="predicted"/>
<dbReference type="InParanoid" id="G4U2Z4"/>
<keyword evidence="9" id="KW-1185">Reference proteome</keyword>
<dbReference type="AlphaFoldDB" id="G4U2Z4"/>
<sequence>MEPSDTLEAKLKQDLATIDTASNPDLRLEDIPWPAIEASARELANVLRSKDSADHHTTLGQGSLPKNLAALLSKAYDGKVPGDQAKLASFELLRISANLCMDHDVNRQRCIDVGLLNIIQSILNQYTTVSEPTIDDLKVAKTAVGALLNSCFGFEPSRKALIALGTPDTAIQLSLSLYPPAKWVTIQEDSTSLDILITSYQLRIGLTDWTWRLVSAIAEGVETSPVSIKSLPFLVSALSGFISPVEAKSRLVEHAESRNALITADLETLEECVTLIEALSLDSEPARLAFGKPSSTPTADKQTLLSTLLDFIEHADYPVYWSLDGEEELKKREKAFDLCKAGSIKALVSIAGEGDAMDALWESPDKVVNRMVSWINIQGRNKVHRDDLVIAGCLTLGNIARKDAYCEALLGEPYNLASSLVKLLEPDADIKVKHAVTGLLKNLAQAANNRKALGESGILEKLALSKVWDQSCDMAETVQVSAIGVAKHLCNGDVSNTLRLMNSSEPNGVDQILALVKRSDSIIVKSEGTRVVAYCVRSLWRKDAPGIDVGSSPLRTEDIAQRRQQAANDLSKEPAVRALVDLLVTGQKHAILLNESCFALNLIAGNSSGATVISNALASPVEFIQSNPLSGEAPTTTTMTGTEALKAIISNTSGKCAPELRANACSLVWTLLRNTGQNKQIKEEVGTAFKDALKEVLDTKYAPEKLTQAAKWAYDAI</sequence>
<dbReference type="SUPFAM" id="SSF48371">
    <property type="entry name" value="ARM repeat"/>
    <property type="match status" value="1"/>
</dbReference>
<protein>
    <submittedName>
        <fullName evidence="8">Uncharacterized protein</fullName>
    </submittedName>
</protein>
<evidence type="ECO:0000256" key="1">
    <source>
        <dbReference type="ARBA" id="ARBA00004173"/>
    </source>
</evidence>
<keyword evidence="6" id="KW-0496">Mitochondrion</keyword>
<organism evidence="8 9">
    <name type="scientific">Serendipita indica (strain DSM 11827)</name>
    <name type="common">Root endophyte fungus</name>
    <name type="synonym">Piriformospora indica</name>
    <dbReference type="NCBI Taxonomy" id="1109443"/>
    <lineage>
        <taxon>Eukaryota</taxon>
        <taxon>Fungi</taxon>
        <taxon>Dikarya</taxon>
        <taxon>Basidiomycota</taxon>
        <taxon>Agaricomycotina</taxon>
        <taxon>Agaricomycetes</taxon>
        <taxon>Sebacinales</taxon>
        <taxon>Serendipitaceae</taxon>
        <taxon>Serendipita</taxon>
    </lineage>
</organism>
<dbReference type="PROSITE" id="PS50176">
    <property type="entry name" value="ARM_REPEAT"/>
    <property type="match status" value="1"/>
</dbReference>
<dbReference type="STRING" id="1109443.G4U2Z4"/>
<gene>
    <name evidence="8" type="ORF">PIIN_00661</name>
</gene>
<dbReference type="InterPro" id="IPR011989">
    <property type="entry name" value="ARM-like"/>
</dbReference>
<name>G4U2Z4_SERID</name>
<dbReference type="EMBL" id="CAFZ01001878">
    <property type="protein sequence ID" value="CCA77947.1"/>
    <property type="molecule type" value="Genomic_DNA"/>
</dbReference>
<dbReference type="OMA" id="PRRALDM"/>
<dbReference type="InterPro" id="IPR016024">
    <property type="entry name" value="ARM-type_fold"/>
</dbReference>
<evidence type="ECO:0000313" key="8">
    <source>
        <dbReference type="EMBL" id="CCA77947.1"/>
    </source>
</evidence>
<dbReference type="InterPro" id="IPR040144">
    <property type="entry name" value="RAP1GDS1"/>
</dbReference>
<reference evidence="8 9" key="1">
    <citation type="journal article" date="2011" name="PLoS Pathog.">
        <title>Endophytic Life Strategies Decoded by Genome and Transcriptome Analyses of the Mutualistic Root Symbiont Piriformospora indica.</title>
        <authorList>
            <person name="Zuccaro A."/>
            <person name="Lahrmann U."/>
            <person name="Guldener U."/>
            <person name="Langen G."/>
            <person name="Pfiffi S."/>
            <person name="Biedenkopf D."/>
            <person name="Wong P."/>
            <person name="Samans B."/>
            <person name="Grimm C."/>
            <person name="Basiewicz M."/>
            <person name="Murat C."/>
            <person name="Martin F."/>
            <person name="Kogel K.H."/>
        </authorList>
    </citation>
    <scope>NUCLEOTIDE SEQUENCE [LARGE SCALE GENOMIC DNA]</scope>
    <source>
        <strain evidence="8 9">DSM 11827</strain>
    </source>
</reference>
<dbReference type="InterPro" id="IPR000225">
    <property type="entry name" value="Armadillo"/>
</dbReference>
<keyword evidence="4" id="KW-0963">Cytoplasm</keyword>